<evidence type="ECO:0008006" key="4">
    <source>
        <dbReference type="Google" id="ProtNLM"/>
    </source>
</evidence>
<sequence>MYIYICIYNLPYLTLIQLHKYHYIYIAQEMNAFLFFINYIYSFLFMYLFFNVMSTFSYILLQFYLIFISNNYFILYLCLFCLLKFAFVKNLMSNFILFLVQEFINA</sequence>
<proteinExistence type="predicted"/>
<evidence type="ECO:0000256" key="1">
    <source>
        <dbReference type="SAM" id="Phobius"/>
    </source>
</evidence>
<comment type="caution">
    <text evidence="2">The sequence shown here is derived from an EMBL/GenBank/DDBJ whole genome shotgun (WGS) entry which is preliminary data.</text>
</comment>
<keyword evidence="3" id="KW-1185">Reference proteome</keyword>
<reference evidence="2" key="1">
    <citation type="submission" date="2021-08" db="EMBL/GenBank/DDBJ databases">
        <title>WGS assembly of Ceratopteris richardii.</title>
        <authorList>
            <person name="Marchant D.B."/>
            <person name="Chen G."/>
            <person name="Jenkins J."/>
            <person name="Shu S."/>
            <person name="Leebens-Mack J."/>
            <person name="Grimwood J."/>
            <person name="Schmutz J."/>
            <person name="Soltis P."/>
            <person name="Soltis D."/>
            <person name="Chen Z.-H."/>
        </authorList>
    </citation>
    <scope>NUCLEOTIDE SEQUENCE</scope>
    <source>
        <strain evidence="2">Whitten #5841</strain>
        <tissue evidence="2">Leaf</tissue>
    </source>
</reference>
<protein>
    <recommendedName>
        <fullName evidence="4">Transmembrane protein</fullName>
    </recommendedName>
</protein>
<keyword evidence="1" id="KW-1133">Transmembrane helix</keyword>
<feature type="transmembrane region" description="Helical" evidence="1">
    <location>
        <begin position="30"/>
        <end position="50"/>
    </location>
</feature>
<dbReference type="AlphaFoldDB" id="A0A8T2R450"/>
<dbReference type="EMBL" id="CM035435">
    <property type="protein sequence ID" value="KAH7290293.1"/>
    <property type="molecule type" value="Genomic_DNA"/>
</dbReference>
<dbReference type="Proteomes" id="UP000825935">
    <property type="component" value="Chromosome 30"/>
</dbReference>
<keyword evidence="1" id="KW-0812">Transmembrane</keyword>
<feature type="transmembrane region" description="Helical" evidence="1">
    <location>
        <begin position="56"/>
        <end position="83"/>
    </location>
</feature>
<keyword evidence="1" id="KW-0472">Membrane</keyword>
<name>A0A8T2R450_CERRI</name>
<gene>
    <name evidence="2" type="ORF">KP509_30G041200</name>
</gene>
<organism evidence="2 3">
    <name type="scientific">Ceratopteris richardii</name>
    <name type="common">Triangle waterfern</name>
    <dbReference type="NCBI Taxonomy" id="49495"/>
    <lineage>
        <taxon>Eukaryota</taxon>
        <taxon>Viridiplantae</taxon>
        <taxon>Streptophyta</taxon>
        <taxon>Embryophyta</taxon>
        <taxon>Tracheophyta</taxon>
        <taxon>Polypodiopsida</taxon>
        <taxon>Polypodiidae</taxon>
        <taxon>Polypodiales</taxon>
        <taxon>Pteridineae</taxon>
        <taxon>Pteridaceae</taxon>
        <taxon>Parkerioideae</taxon>
        <taxon>Ceratopteris</taxon>
    </lineage>
</organism>
<evidence type="ECO:0000313" key="3">
    <source>
        <dbReference type="Proteomes" id="UP000825935"/>
    </source>
</evidence>
<accession>A0A8T2R450</accession>
<evidence type="ECO:0000313" key="2">
    <source>
        <dbReference type="EMBL" id="KAH7290293.1"/>
    </source>
</evidence>